<name>A0ABZ2C663_9PROT</name>
<keyword evidence="3" id="KW-1185">Reference proteome</keyword>
<dbReference type="EMBL" id="CP133270">
    <property type="protein sequence ID" value="WVX67096.1"/>
    <property type="molecule type" value="Genomic_DNA"/>
</dbReference>
<dbReference type="Pfam" id="PF01609">
    <property type="entry name" value="DDE_Tnp_1"/>
    <property type="match status" value="1"/>
</dbReference>
<accession>A0ABZ2C663</accession>
<sequence>MRKVWRKLSLATDEHGEIIAATLTNHTNSDCNQVDPLLRQIDAPIAEAIADSAYD</sequence>
<evidence type="ECO:0000313" key="2">
    <source>
        <dbReference type="EMBL" id="WVX67096.1"/>
    </source>
</evidence>
<evidence type="ECO:0000259" key="1">
    <source>
        <dbReference type="Pfam" id="PF01609"/>
    </source>
</evidence>
<feature type="domain" description="Transposase IS4-like" evidence="1">
    <location>
        <begin position="3"/>
        <end position="55"/>
    </location>
</feature>
<dbReference type="Proteomes" id="UP001330434">
    <property type="component" value="Chromosome"/>
</dbReference>
<protein>
    <submittedName>
        <fullName evidence="2">IS5 family transposase domain protein</fullName>
    </submittedName>
</protein>
<gene>
    <name evidence="2" type="ORF">Bealeia1_01293</name>
</gene>
<organism evidence="2 3">
    <name type="scientific">Candidatus Bealeia paramacronuclearis</name>
    <dbReference type="NCBI Taxonomy" id="1921001"/>
    <lineage>
        <taxon>Bacteria</taxon>
        <taxon>Pseudomonadati</taxon>
        <taxon>Pseudomonadota</taxon>
        <taxon>Alphaproteobacteria</taxon>
        <taxon>Holosporales</taxon>
        <taxon>Holosporaceae</taxon>
        <taxon>Candidatus Bealeia</taxon>
    </lineage>
</organism>
<reference evidence="2 3" key="1">
    <citation type="journal article" date="2024" name="Environ. Microbiol.">
        <title>Novel evolutionary insights on the interactions of the Holosporales (Alphaproteobacteria) with eukaryotic hosts from comparative genomics.</title>
        <authorList>
            <person name="Giovannini M."/>
            <person name="Petroni G."/>
            <person name="Castelli M."/>
        </authorList>
    </citation>
    <scope>NUCLEOTIDE SEQUENCE [LARGE SCALE GENOMIC DNA]</scope>
    <source>
        <strain evidence="2 3">US_Bl 15I1</strain>
    </source>
</reference>
<evidence type="ECO:0000313" key="3">
    <source>
        <dbReference type="Proteomes" id="UP001330434"/>
    </source>
</evidence>
<proteinExistence type="predicted"/>
<dbReference type="InterPro" id="IPR002559">
    <property type="entry name" value="Transposase_11"/>
</dbReference>